<evidence type="ECO:0000256" key="5">
    <source>
        <dbReference type="ARBA" id="ARBA00022801"/>
    </source>
</evidence>
<keyword evidence="8" id="KW-0695">RNA-directed DNA polymerase</keyword>
<dbReference type="GO" id="GO:0016787">
    <property type="term" value="F:hydrolase activity"/>
    <property type="evidence" value="ECO:0007669"/>
    <property type="project" value="UniProtKB-KW"/>
</dbReference>
<keyword evidence="9" id="KW-0808">Transferase</keyword>
<evidence type="ECO:0000256" key="4">
    <source>
        <dbReference type="ARBA" id="ARBA00022759"/>
    </source>
</evidence>
<dbReference type="GO" id="GO:0003964">
    <property type="term" value="F:RNA-directed DNA polymerase activity"/>
    <property type="evidence" value="ECO:0007669"/>
    <property type="project" value="UniProtKB-KW"/>
</dbReference>
<dbReference type="STRING" id="1336337.A0A3N4ISP5"/>
<evidence type="ECO:0000256" key="11">
    <source>
        <dbReference type="ARBA" id="ARBA00023172"/>
    </source>
</evidence>
<name>A0A3N4ISP5_9PEZI</name>
<evidence type="ECO:0000313" key="13">
    <source>
        <dbReference type="Proteomes" id="UP000276215"/>
    </source>
</evidence>
<dbReference type="EMBL" id="ML121095">
    <property type="protein sequence ID" value="RPA88407.1"/>
    <property type="molecule type" value="Genomic_DNA"/>
</dbReference>
<keyword evidence="6" id="KW-0460">Magnesium</keyword>
<keyword evidence="4" id="KW-0255">Endonuclease</keyword>
<dbReference type="PANTHER" id="PTHR42648:SF11">
    <property type="entry name" value="TRANSPOSON TY4-P GAG-POL POLYPROTEIN"/>
    <property type="match status" value="1"/>
</dbReference>
<evidence type="ECO:0000256" key="3">
    <source>
        <dbReference type="ARBA" id="ARBA00022723"/>
    </source>
</evidence>
<keyword evidence="7" id="KW-0229">DNA integration</keyword>
<dbReference type="GO" id="GO:0004519">
    <property type="term" value="F:endonuclease activity"/>
    <property type="evidence" value="ECO:0007669"/>
    <property type="project" value="UniProtKB-KW"/>
</dbReference>
<dbReference type="GO" id="GO:0006310">
    <property type="term" value="P:DNA recombination"/>
    <property type="evidence" value="ECO:0007669"/>
    <property type="project" value="UniProtKB-KW"/>
</dbReference>
<evidence type="ECO:0000256" key="7">
    <source>
        <dbReference type="ARBA" id="ARBA00022908"/>
    </source>
</evidence>
<protein>
    <submittedName>
        <fullName evidence="12">Uncharacterized protein</fullName>
    </submittedName>
</protein>
<evidence type="ECO:0000256" key="9">
    <source>
        <dbReference type="ARBA" id="ARBA00022932"/>
    </source>
</evidence>
<evidence type="ECO:0000256" key="6">
    <source>
        <dbReference type="ARBA" id="ARBA00022842"/>
    </source>
</evidence>
<dbReference type="Proteomes" id="UP000276215">
    <property type="component" value="Unassembled WGS sequence"/>
</dbReference>
<keyword evidence="5" id="KW-0378">Hydrolase</keyword>
<gene>
    <name evidence="12" type="ORF">L873DRAFT_1726156</name>
</gene>
<reference evidence="12 13" key="1">
    <citation type="journal article" date="2018" name="Nat. Ecol. Evol.">
        <title>Pezizomycetes genomes reveal the molecular basis of ectomycorrhizal truffle lifestyle.</title>
        <authorList>
            <person name="Murat C."/>
            <person name="Payen T."/>
            <person name="Noel B."/>
            <person name="Kuo A."/>
            <person name="Morin E."/>
            <person name="Chen J."/>
            <person name="Kohler A."/>
            <person name="Krizsan K."/>
            <person name="Balestrini R."/>
            <person name="Da Silva C."/>
            <person name="Montanini B."/>
            <person name="Hainaut M."/>
            <person name="Levati E."/>
            <person name="Barry K.W."/>
            <person name="Belfiori B."/>
            <person name="Cichocki N."/>
            <person name="Clum A."/>
            <person name="Dockter R.B."/>
            <person name="Fauchery L."/>
            <person name="Guy J."/>
            <person name="Iotti M."/>
            <person name="Le Tacon F."/>
            <person name="Lindquist E.A."/>
            <person name="Lipzen A."/>
            <person name="Malagnac F."/>
            <person name="Mello A."/>
            <person name="Molinier V."/>
            <person name="Miyauchi S."/>
            <person name="Poulain J."/>
            <person name="Riccioni C."/>
            <person name="Rubini A."/>
            <person name="Sitrit Y."/>
            <person name="Splivallo R."/>
            <person name="Traeger S."/>
            <person name="Wang M."/>
            <person name="Zifcakova L."/>
            <person name="Wipf D."/>
            <person name="Zambonelli A."/>
            <person name="Paolocci F."/>
            <person name="Nowrousian M."/>
            <person name="Ottonello S."/>
            <person name="Baldrian P."/>
            <person name="Spatafora J.W."/>
            <person name="Henrissat B."/>
            <person name="Nagy L.G."/>
            <person name="Aury J.M."/>
            <person name="Wincker P."/>
            <person name="Grigoriev I.V."/>
            <person name="Bonfante P."/>
            <person name="Martin F.M."/>
        </authorList>
    </citation>
    <scope>NUCLEOTIDE SEQUENCE [LARGE SCALE GENOMIC DNA]</scope>
    <source>
        <strain evidence="12 13">120613-1</strain>
    </source>
</reference>
<dbReference type="GO" id="GO:0003677">
    <property type="term" value="F:DNA binding"/>
    <property type="evidence" value="ECO:0007669"/>
    <property type="project" value="UniProtKB-KW"/>
</dbReference>
<dbReference type="GO" id="GO:0003887">
    <property type="term" value="F:DNA-directed DNA polymerase activity"/>
    <property type="evidence" value="ECO:0007669"/>
    <property type="project" value="UniProtKB-KW"/>
</dbReference>
<evidence type="ECO:0000313" key="12">
    <source>
        <dbReference type="EMBL" id="RPA88407.1"/>
    </source>
</evidence>
<evidence type="ECO:0000256" key="10">
    <source>
        <dbReference type="ARBA" id="ARBA00023125"/>
    </source>
</evidence>
<evidence type="ECO:0000256" key="8">
    <source>
        <dbReference type="ARBA" id="ARBA00022918"/>
    </source>
</evidence>
<accession>A0A3N4ISP5</accession>
<dbReference type="GO" id="GO:0015074">
    <property type="term" value="P:DNA integration"/>
    <property type="evidence" value="ECO:0007669"/>
    <property type="project" value="UniProtKB-KW"/>
</dbReference>
<keyword evidence="2" id="KW-0540">Nuclease</keyword>
<organism evidence="12 13">
    <name type="scientific">Choiromyces venosus 120613-1</name>
    <dbReference type="NCBI Taxonomy" id="1336337"/>
    <lineage>
        <taxon>Eukaryota</taxon>
        <taxon>Fungi</taxon>
        <taxon>Dikarya</taxon>
        <taxon>Ascomycota</taxon>
        <taxon>Pezizomycotina</taxon>
        <taxon>Pezizomycetes</taxon>
        <taxon>Pezizales</taxon>
        <taxon>Tuberaceae</taxon>
        <taxon>Choiromyces</taxon>
    </lineage>
</organism>
<evidence type="ECO:0000256" key="1">
    <source>
        <dbReference type="ARBA" id="ARBA00022695"/>
    </source>
</evidence>
<keyword evidence="1" id="KW-0548">Nucleotidyltransferase</keyword>
<keyword evidence="11" id="KW-0233">DNA recombination</keyword>
<proteinExistence type="predicted"/>
<keyword evidence="3" id="KW-0479">Metal-binding</keyword>
<dbReference type="AlphaFoldDB" id="A0A3N4ISP5"/>
<keyword evidence="10" id="KW-0238">DNA-binding</keyword>
<dbReference type="InterPro" id="IPR039537">
    <property type="entry name" value="Retrotran_Ty1/copia-like"/>
</dbReference>
<keyword evidence="9" id="KW-0239">DNA-directed DNA polymerase</keyword>
<evidence type="ECO:0000256" key="2">
    <source>
        <dbReference type="ARBA" id="ARBA00022722"/>
    </source>
</evidence>
<dbReference type="PANTHER" id="PTHR42648">
    <property type="entry name" value="TRANSPOSASE, PUTATIVE-RELATED"/>
    <property type="match status" value="1"/>
</dbReference>
<feature type="non-terminal residue" evidence="12">
    <location>
        <position position="1"/>
    </location>
</feature>
<keyword evidence="13" id="KW-1185">Reference proteome</keyword>
<sequence length="50" mass="5542">CLEGKMTRLPFQAAKQKTTAPLQLLHSDLCGPMREMSLGGSSYFKLLIDD</sequence>
<dbReference type="GO" id="GO:0046872">
    <property type="term" value="F:metal ion binding"/>
    <property type="evidence" value="ECO:0007669"/>
    <property type="project" value="UniProtKB-KW"/>
</dbReference>
<dbReference type="OrthoDB" id="4075035at2759"/>